<keyword evidence="1" id="KW-0472">Membrane</keyword>
<evidence type="ECO:0000313" key="2">
    <source>
        <dbReference type="EMBL" id="GMR56410.1"/>
    </source>
</evidence>
<gene>
    <name evidence="2" type="ORF">PMAYCL1PPCAC_26605</name>
</gene>
<evidence type="ECO:0000313" key="3">
    <source>
        <dbReference type="Proteomes" id="UP001328107"/>
    </source>
</evidence>
<sequence length="91" mass="9737">CTDSAVIETIAEVSGSFSFSEVDGLDDVFVADDDVLVGAVFGLFLLLLHLRRKKMPTTWAMRMATPKKDPRMAAKGNEEPALFGAASAAFA</sequence>
<name>A0AAN5D677_9BILA</name>
<feature type="non-terminal residue" evidence="2">
    <location>
        <position position="1"/>
    </location>
</feature>
<proteinExistence type="predicted"/>
<organism evidence="2 3">
    <name type="scientific">Pristionchus mayeri</name>
    <dbReference type="NCBI Taxonomy" id="1317129"/>
    <lineage>
        <taxon>Eukaryota</taxon>
        <taxon>Metazoa</taxon>
        <taxon>Ecdysozoa</taxon>
        <taxon>Nematoda</taxon>
        <taxon>Chromadorea</taxon>
        <taxon>Rhabditida</taxon>
        <taxon>Rhabditina</taxon>
        <taxon>Diplogasteromorpha</taxon>
        <taxon>Diplogasteroidea</taxon>
        <taxon>Neodiplogasteridae</taxon>
        <taxon>Pristionchus</taxon>
    </lineage>
</organism>
<dbReference type="Proteomes" id="UP001328107">
    <property type="component" value="Unassembled WGS sequence"/>
</dbReference>
<dbReference type="AlphaFoldDB" id="A0AAN5D677"/>
<feature type="transmembrane region" description="Helical" evidence="1">
    <location>
        <begin position="35"/>
        <end position="52"/>
    </location>
</feature>
<reference evidence="3" key="1">
    <citation type="submission" date="2022-10" db="EMBL/GenBank/DDBJ databases">
        <title>Genome assembly of Pristionchus species.</title>
        <authorList>
            <person name="Yoshida K."/>
            <person name="Sommer R.J."/>
        </authorList>
    </citation>
    <scope>NUCLEOTIDE SEQUENCE [LARGE SCALE GENOMIC DNA]</scope>
    <source>
        <strain evidence="3">RS5460</strain>
    </source>
</reference>
<feature type="non-terminal residue" evidence="2">
    <location>
        <position position="91"/>
    </location>
</feature>
<protein>
    <submittedName>
        <fullName evidence="2">Uncharacterized protein</fullName>
    </submittedName>
</protein>
<keyword evidence="1" id="KW-1133">Transmembrane helix</keyword>
<dbReference type="EMBL" id="BTRK01000005">
    <property type="protein sequence ID" value="GMR56410.1"/>
    <property type="molecule type" value="Genomic_DNA"/>
</dbReference>
<keyword evidence="3" id="KW-1185">Reference proteome</keyword>
<evidence type="ECO:0000256" key="1">
    <source>
        <dbReference type="SAM" id="Phobius"/>
    </source>
</evidence>
<keyword evidence="1" id="KW-0812">Transmembrane</keyword>
<accession>A0AAN5D677</accession>
<comment type="caution">
    <text evidence="2">The sequence shown here is derived from an EMBL/GenBank/DDBJ whole genome shotgun (WGS) entry which is preliminary data.</text>
</comment>